<proteinExistence type="predicted"/>
<organism evidence="3 4">
    <name type="scientific">Drechmeria coniospora</name>
    <name type="common">Nematophagous fungus</name>
    <name type="synonym">Meria coniospora</name>
    <dbReference type="NCBI Taxonomy" id="98403"/>
    <lineage>
        <taxon>Eukaryota</taxon>
        <taxon>Fungi</taxon>
        <taxon>Dikarya</taxon>
        <taxon>Ascomycota</taxon>
        <taxon>Pezizomycotina</taxon>
        <taxon>Sordariomycetes</taxon>
        <taxon>Hypocreomycetidae</taxon>
        <taxon>Hypocreales</taxon>
        <taxon>Ophiocordycipitaceae</taxon>
        <taxon>Drechmeria</taxon>
    </lineage>
</organism>
<dbReference type="AlphaFoldDB" id="A0A151GH37"/>
<comment type="caution">
    <text evidence="3">The sequence shown here is derived from an EMBL/GenBank/DDBJ whole genome shotgun (WGS) entry which is preliminary data.</text>
</comment>
<dbReference type="GeneID" id="63716063"/>
<evidence type="ECO:0000313" key="3">
    <source>
        <dbReference type="EMBL" id="KYK56420.1"/>
    </source>
</evidence>
<evidence type="ECO:0000256" key="2">
    <source>
        <dbReference type="SAM" id="SignalP"/>
    </source>
</evidence>
<evidence type="ECO:0000256" key="1">
    <source>
        <dbReference type="SAM" id="MobiDB-lite"/>
    </source>
</evidence>
<keyword evidence="2" id="KW-0732">Signal</keyword>
<feature type="chain" id="PRO_5007580525" evidence="2">
    <location>
        <begin position="20"/>
        <end position="385"/>
    </location>
</feature>
<reference evidence="3 4" key="1">
    <citation type="journal article" date="2016" name="Sci. Rep.">
        <title>Insights into Adaptations to a Near-Obligate Nematode Endoparasitic Lifestyle from the Finished Genome of Drechmeria coniospora.</title>
        <authorList>
            <person name="Zhang L."/>
            <person name="Zhou Z."/>
            <person name="Guo Q."/>
            <person name="Fokkens L."/>
            <person name="Miskei M."/>
            <person name="Pocsi I."/>
            <person name="Zhang W."/>
            <person name="Chen M."/>
            <person name="Wang L."/>
            <person name="Sun Y."/>
            <person name="Donzelli B.G."/>
            <person name="Gibson D.M."/>
            <person name="Nelson D.R."/>
            <person name="Luo J.G."/>
            <person name="Rep M."/>
            <person name="Liu H."/>
            <person name="Yang S."/>
            <person name="Wang J."/>
            <person name="Krasnoff S.B."/>
            <person name="Xu Y."/>
            <person name="Molnar I."/>
            <person name="Lin M."/>
        </authorList>
    </citation>
    <scope>NUCLEOTIDE SEQUENCE [LARGE SCALE GENOMIC DNA]</scope>
    <source>
        <strain evidence="3 4">ARSEF 6962</strain>
    </source>
</reference>
<feature type="compositionally biased region" description="Polar residues" evidence="1">
    <location>
        <begin position="155"/>
        <end position="167"/>
    </location>
</feature>
<feature type="region of interest" description="Disordered" evidence="1">
    <location>
        <begin position="147"/>
        <end position="188"/>
    </location>
</feature>
<name>A0A151GH37_DRECN</name>
<dbReference type="InParanoid" id="A0A151GH37"/>
<keyword evidence="4" id="KW-1185">Reference proteome</keyword>
<feature type="region of interest" description="Disordered" evidence="1">
    <location>
        <begin position="96"/>
        <end position="117"/>
    </location>
</feature>
<feature type="compositionally biased region" description="Basic and acidic residues" evidence="1">
    <location>
        <begin position="96"/>
        <end position="106"/>
    </location>
</feature>
<gene>
    <name evidence="3" type="ORF">DCS_03420</name>
</gene>
<accession>A0A151GH37</accession>
<dbReference type="RefSeq" id="XP_040655772.1">
    <property type="nucleotide sequence ID" value="XM_040800739.1"/>
</dbReference>
<dbReference type="Proteomes" id="UP000076580">
    <property type="component" value="Chromosome 02"/>
</dbReference>
<evidence type="ECO:0000313" key="4">
    <source>
        <dbReference type="Proteomes" id="UP000076580"/>
    </source>
</evidence>
<sequence length="385" mass="43267">MRATVVLVTLLAKLGLALMIPDQNIQPRLHPRARGLASAGKALSKGFKMVHALAVGSSPGVKQVMTQSDCFGWWDYIKIQCVNDWPQSKKDEWRKQKKEEKERKACEAQNEEEAQESLDNYHREEFYKDLKNGRFSIYHKRWKDCSKPNPDATAEETSQSNSQADSTIENDKPQETAQEIGQPEHTKPAERTCADNKYYYYECRDCPVYTNQYWDFDANKCMTLPNPPRNDSPKDSCLQISKNGLAVNNKDVCNYQSFCDMSTLVHFDYRGFSCKPANGMLNPCKPGEIWMENGGGSSICHMPPADGSGRELTLEGIQESHCPNPSQQRVGGRRQMRDPTAGVALCDETFAPSGNPCPEGKAWVVKGGHNYCLVDPGQGRVTFFT</sequence>
<protein>
    <submittedName>
        <fullName evidence="3">Uncharacterized protein</fullName>
    </submittedName>
</protein>
<feature type="signal peptide" evidence="2">
    <location>
        <begin position="1"/>
        <end position="19"/>
    </location>
</feature>
<dbReference type="EMBL" id="LAYC01000002">
    <property type="protein sequence ID" value="KYK56420.1"/>
    <property type="molecule type" value="Genomic_DNA"/>
</dbReference>